<dbReference type="SUPFAM" id="SSF140736">
    <property type="entry name" value="Rv1873-like"/>
    <property type="match status" value="1"/>
</dbReference>
<accession>A0A9D2Q7D4</accession>
<dbReference type="Proteomes" id="UP000823902">
    <property type="component" value="Unassembled WGS sequence"/>
</dbReference>
<organism evidence="1 2">
    <name type="scientific">Candidatus Mediterraneibacter faecavium</name>
    <dbReference type="NCBI Taxonomy" id="2838668"/>
    <lineage>
        <taxon>Bacteria</taxon>
        <taxon>Bacillati</taxon>
        <taxon>Bacillota</taxon>
        <taxon>Clostridia</taxon>
        <taxon>Lachnospirales</taxon>
        <taxon>Lachnospiraceae</taxon>
        <taxon>Mediterraneibacter</taxon>
    </lineage>
</organism>
<dbReference type="PIRSF" id="PIRSF008546">
    <property type="entry name" value="UCP008546"/>
    <property type="match status" value="1"/>
</dbReference>
<dbReference type="EMBL" id="DWVY01000021">
    <property type="protein sequence ID" value="HJC74234.1"/>
    <property type="molecule type" value="Genomic_DNA"/>
</dbReference>
<dbReference type="AlphaFoldDB" id="A0A9D2Q7D4"/>
<reference evidence="1" key="1">
    <citation type="journal article" date="2021" name="PeerJ">
        <title>Extensive microbial diversity within the chicken gut microbiome revealed by metagenomics and culture.</title>
        <authorList>
            <person name="Gilroy R."/>
            <person name="Ravi A."/>
            <person name="Getino M."/>
            <person name="Pursley I."/>
            <person name="Horton D.L."/>
            <person name="Alikhan N.F."/>
            <person name="Baker D."/>
            <person name="Gharbi K."/>
            <person name="Hall N."/>
            <person name="Watson M."/>
            <person name="Adriaenssens E.M."/>
            <person name="Foster-Nyarko E."/>
            <person name="Jarju S."/>
            <person name="Secka A."/>
            <person name="Antonio M."/>
            <person name="Oren A."/>
            <person name="Chaudhuri R.R."/>
            <person name="La Ragione R."/>
            <person name="Hildebrand F."/>
            <person name="Pallen M.J."/>
        </authorList>
    </citation>
    <scope>NUCLEOTIDE SEQUENCE</scope>
    <source>
        <strain evidence="1">CHK196-7946</strain>
    </source>
</reference>
<reference evidence="1" key="2">
    <citation type="submission" date="2021-04" db="EMBL/GenBank/DDBJ databases">
        <authorList>
            <person name="Gilroy R."/>
        </authorList>
    </citation>
    <scope>NUCLEOTIDE SEQUENCE</scope>
    <source>
        <strain evidence="1">CHK196-7946</strain>
    </source>
</reference>
<evidence type="ECO:0000313" key="1">
    <source>
        <dbReference type="EMBL" id="HJC74234.1"/>
    </source>
</evidence>
<dbReference type="Gene3D" id="1.25.40.380">
    <property type="entry name" value="Protein of unknown function DUF1810"/>
    <property type="match status" value="1"/>
</dbReference>
<evidence type="ECO:0000313" key="2">
    <source>
        <dbReference type="Proteomes" id="UP000823902"/>
    </source>
</evidence>
<name>A0A9D2Q7D4_9FIRM</name>
<proteinExistence type="predicted"/>
<dbReference type="InterPro" id="IPR014937">
    <property type="entry name" value="DUF1810"/>
</dbReference>
<comment type="caution">
    <text evidence="1">The sequence shown here is derived from an EMBL/GenBank/DDBJ whole genome shotgun (WGS) entry which is preliminary data.</text>
</comment>
<protein>
    <submittedName>
        <fullName evidence="1">DUF1810 domain-containing protein</fullName>
    </submittedName>
</protein>
<dbReference type="Pfam" id="PF08837">
    <property type="entry name" value="DUF1810"/>
    <property type="match status" value="1"/>
</dbReference>
<dbReference type="InterPro" id="IPR036287">
    <property type="entry name" value="Rv1873-like_sf"/>
</dbReference>
<gene>
    <name evidence="1" type="ORF">H9697_04705</name>
</gene>
<sequence length="139" mass="16018">MSGLQRFTDAQKMDFDTAMAEIRNGRKESHWMWYIFPQLGGLGFSSMSEYYGIKDLEEARKFLNDPYLGENLRTISKALLELKTDDPHQVFGSPDDLKLLSCMTLFEAAEGRGGVFTKVIEKYYKGRRDRKTEKMLGRG</sequence>